<gene>
    <name evidence="3" type="ORF">CLF_107920</name>
</gene>
<feature type="compositionally biased region" description="Basic and acidic residues" evidence="1">
    <location>
        <begin position="852"/>
        <end position="864"/>
    </location>
</feature>
<dbReference type="Pfam" id="PF09793">
    <property type="entry name" value="AD"/>
    <property type="match status" value="1"/>
</dbReference>
<reference evidence="3" key="1">
    <citation type="journal article" date="2011" name="Genome Biol.">
        <title>The draft genome of the carcinogenic human liver fluke Clonorchis sinensis.</title>
        <authorList>
            <person name="Wang X."/>
            <person name="Chen W."/>
            <person name="Huang Y."/>
            <person name="Sun J."/>
            <person name="Men J."/>
            <person name="Liu H."/>
            <person name="Luo F."/>
            <person name="Guo L."/>
            <person name="Lv X."/>
            <person name="Deng C."/>
            <person name="Zhou C."/>
            <person name="Fan Y."/>
            <person name="Li X."/>
            <person name="Huang L."/>
            <person name="Hu Y."/>
            <person name="Liang C."/>
            <person name="Hu X."/>
            <person name="Xu J."/>
            <person name="Yu X."/>
        </authorList>
    </citation>
    <scope>NUCLEOTIDE SEQUENCE [LARGE SCALE GENOMIC DNA]</scope>
    <source>
        <strain evidence="3">Henan</strain>
    </source>
</reference>
<dbReference type="InterPro" id="IPR047574">
    <property type="entry name" value="AD"/>
</dbReference>
<feature type="region of interest" description="Disordered" evidence="1">
    <location>
        <begin position="669"/>
        <end position="720"/>
    </location>
</feature>
<dbReference type="PANTHER" id="PTHR13542">
    <property type="entry name" value="LSM12 HOMOLOG"/>
    <property type="match status" value="1"/>
</dbReference>
<evidence type="ECO:0000313" key="4">
    <source>
        <dbReference type="Proteomes" id="UP000008909"/>
    </source>
</evidence>
<dbReference type="Proteomes" id="UP000008909">
    <property type="component" value="Unassembled WGS sequence"/>
</dbReference>
<name>G7YR54_CLOSI</name>
<feature type="region of interest" description="Disordered" evidence="1">
    <location>
        <begin position="842"/>
        <end position="864"/>
    </location>
</feature>
<feature type="region of interest" description="Disordered" evidence="1">
    <location>
        <begin position="283"/>
        <end position="310"/>
    </location>
</feature>
<evidence type="ECO:0000313" key="3">
    <source>
        <dbReference type="EMBL" id="GAA55435.1"/>
    </source>
</evidence>
<feature type="compositionally biased region" description="Basic residues" evidence="1">
    <location>
        <begin position="288"/>
        <end position="301"/>
    </location>
</feature>
<keyword evidence="4" id="KW-1185">Reference proteome</keyword>
<organism evidence="3 4">
    <name type="scientific">Clonorchis sinensis</name>
    <name type="common">Chinese liver fluke</name>
    <dbReference type="NCBI Taxonomy" id="79923"/>
    <lineage>
        <taxon>Eukaryota</taxon>
        <taxon>Metazoa</taxon>
        <taxon>Spiralia</taxon>
        <taxon>Lophotrochozoa</taxon>
        <taxon>Platyhelminthes</taxon>
        <taxon>Trematoda</taxon>
        <taxon>Digenea</taxon>
        <taxon>Opisthorchiida</taxon>
        <taxon>Opisthorchiata</taxon>
        <taxon>Opisthorchiidae</taxon>
        <taxon>Clonorchis</taxon>
    </lineage>
</organism>
<dbReference type="AlphaFoldDB" id="G7YR54"/>
<dbReference type="EMBL" id="DF144014">
    <property type="protein sequence ID" value="GAA55435.1"/>
    <property type="molecule type" value="Genomic_DNA"/>
</dbReference>
<evidence type="ECO:0000256" key="1">
    <source>
        <dbReference type="SAM" id="MobiDB-lite"/>
    </source>
</evidence>
<evidence type="ECO:0000259" key="2">
    <source>
        <dbReference type="PROSITE" id="PS52001"/>
    </source>
</evidence>
<accession>G7YR54</accession>
<protein>
    <submittedName>
        <fullName evidence="3">Protein LSM12 homolog</fullName>
    </submittedName>
</protein>
<dbReference type="SMART" id="SM00995">
    <property type="entry name" value="AD"/>
    <property type="match status" value="1"/>
</dbReference>
<sequence length="978" mass="110101">MSEVLSVSRLSFRKSIVKGFVFRQAIILAQNFLVPQPQAFYDLFFIVSDILPFPFQLLRAMEDYEPITWWNSVLVSFDEAGLSVMTVHNLPKAGSTISALVDDVRIEGEVLCIDEPKKLVVIQTSSSTGRRDTCDIIFARTEFLKEVKMIKEGPLPSFPELSINKIAERIRKNERTQQEKQKFYRPDVPPEVRNLAEHIEKTLFDVVWSDPNIVVMEHSIISPPYKEENVTCNSDDQQAKSQAEYVRKIVGRFHLDRDSGTRVDNTLSVPNCHAARSLHEDWDTARLSKPRQGKSRGRGRVRTTNLPKSEESGGLMNTDLFLWLVTPIIIDSMMLSNTEASLPYNHGLFESLIVKKKIKHAQVPSDSLVRCPTSSVVMVDVTECTHICGPKSEDPPYTQTQPGCMTSSQATSVYVARVPVVFPPFTTTYTEPWNNLRGQIISNFSRTLTVECMTSAASKALLCGTRASKQFPSVRSCPVSHIIQRIILKLQPSFLMFVYTFFGLPFFVTEPLSSGTFGAWCITGGPDRMDGHFLDLTGRSGRSSIRTDRFVRCVTLSCSFYASDLTNNPKHLEVCFQGPKSGLLSYLYRSHSEASRATSDSCWYVGLSALIYSVSETKIRDINALVDLATSSLCSVFRLHISGNMEATTLRWSGSQTVSLQLKSPEQRKSLADVVSNDKPAPNSSVVDGDGLRTHTALSPRHHHRRQPSRSSWIEESNGTVRTGHSNGCWMVRCRTLTNGGGDEMAQVVRALIYGPEGPWFEPDLCLSGNLTVSQLPSGGMAARHRKGATAERFKNGGEFLRQYLYSLFASIWRKTTAPDNWAESIIVPILKDGTRIECGNHRGPLKSHARSMVERRTDTHTRKLSDTPKQLLHIVRRLSRSLILHRHTVTREKIDPEYQTGFQRVRGRHTIFRHEPCTFEVQNRALEGAVSGSVMEFKDEHWRLWEILHASVVVLSMKELREEVGARIPKARNMFAI</sequence>
<dbReference type="InterPro" id="IPR039683">
    <property type="entry name" value="Lsm12-like"/>
</dbReference>
<proteinExistence type="predicted"/>
<dbReference type="PROSITE" id="PS52001">
    <property type="entry name" value="AD"/>
    <property type="match status" value="1"/>
</dbReference>
<dbReference type="InterPro" id="IPR019181">
    <property type="entry name" value="LSM12_ABD"/>
</dbReference>
<reference key="2">
    <citation type="submission" date="2011-10" db="EMBL/GenBank/DDBJ databases">
        <title>The genome and transcriptome sequence of Clonorchis sinensis provide insights into the carcinogenic liver fluke.</title>
        <authorList>
            <person name="Wang X."/>
            <person name="Huang Y."/>
            <person name="Chen W."/>
            <person name="Liu H."/>
            <person name="Guo L."/>
            <person name="Chen Y."/>
            <person name="Luo F."/>
            <person name="Zhou W."/>
            <person name="Sun J."/>
            <person name="Mao Q."/>
            <person name="Liang P."/>
            <person name="Zhou C."/>
            <person name="Tian Y."/>
            <person name="Men J."/>
            <person name="Lv X."/>
            <person name="Huang L."/>
            <person name="Zhou J."/>
            <person name="Hu Y."/>
            <person name="Li R."/>
            <person name="Zhang F."/>
            <person name="Lei H."/>
            <person name="Li X."/>
            <person name="Hu X."/>
            <person name="Liang C."/>
            <person name="Xu J."/>
            <person name="Wu Z."/>
            <person name="Yu X."/>
        </authorList>
    </citation>
    <scope>NUCLEOTIDE SEQUENCE</scope>
    <source>
        <strain>Henan</strain>
    </source>
</reference>
<feature type="domain" description="AD" evidence="2">
    <location>
        <begin position="159"/>
        <end position="258"/>
    </location>
</feature>